<keyword evidence="2" id="KW-1185">Reference proteome</keyword>
<gene>
    <name evidence="1" type="ORF">WQQ_41300</name>
</gene>
<reference evidence="1 2" key="1">
    <citation type="journal article" date="2012" name="J. Bacteriol.">
        <title>Genome Sequence of n-Alkane-Degrading Hydrocarboniphaga effusa Strain AP103T (ATCC BAA-332T).</title>
        <authorList>
            <person name="Chang H.K."/>
            <person name="Zylstra G.J."/>
            <person name="Chae J.C."/>
        </authorList>
    </citation>
    <scope>NUCLEOTIDE SEQUENCE [LARGE SCALE GENOMIC DNA]</scope>
    <source>
        <strain evidence="1 2">AP103</strain>
    </source>
</reference>
<evidence type="ECO:0000313" key="2">
    <source>
        <dbReference type="Proteomes" id="UP000003704"/>
    </source>
</evidence>
<protein>
    <submittedName>
        <fullName evidence="1">Uncharacterized protein</fullName>
    </submittedName>
</protein>
<name>I8T1B5_9GAMM</name>
<proteinExistence type="predicted"/>
<evidence type="ECO:0000313" key="1">
    <source>
        <dbReference type="EMBL" id="EIT67695.1"/>
    </source>
</evidence>
<dbReference type="Proteomes" id="UP000003704">
    <property type="component" value="Unassembled WGS sequence"/>
</dbReference>
<dbReference type="EMBL" id="AKGD01000004">
    <property type="protein sequence ID" value="EIT67695.1"/>
    <property type="molecule type" value="Genomic_DNA"/>
</dbReference>
<sequence>MDARSIVIAALKALVDERAIDPEAWNEARRRYARDGAGGASWLR</sequence>
<comment type="caution">
    <text evidence="1">The sequence shown here is derived from an EMBL/GenBank/DDBJ whole genome shotgun (WGS) entry which is preliminary data.</text>
</comment>
<organism evidence="1 2">
    <name type="scientific">Hydrocarboniphaga effusa AP103</name>
    <dbReference type="NCBI Taxonomy" id="1172194"/>
    <lineage>
        <taxon>Bacteria</taxon>
        <taxon>Pseudomonadati</taxon>
        <taxon>Pseudomonadota</taxon>
        <taxon>Gammaproteobacteria</taxon>
        <taxon>Nevskiales</taxon>
        <taxon>Nevskiaceae</taxon>
        <taxon>Hydrocarboniphaga</taxon>
    </lineage>
</organism>
<accession>I8T1B5</accession>
<dbReference type="AlphaFoldDB" id="I8T1B5"/>